<dbReference type="OrthoDB" id="17725at2759"/>
<dbReference type="Pfam" id="PF08022">
    <property type="entry name" value="FAD_binding_8"/>
    <property type="match status" value="1"/>
</dbReference>
<dbReference type="PROSITE" id="PS51384">
    <property type="entry name" value="FAD_FR"/>
    <property type="match status" value="1"/>
</dbReference>
<feature type="transmembrane region" description="Helical" evidence="14">
    <location>
        <begin position="57"/>
        <end position="79"/>
    </location>
</feature>
<feature type="region of interest" description="Disordered" evidence="13">
    <location>
        <begin position="531"/>
        <end position="571"/>
    </location>
</feature>
<evidence type="ECO:0000256" key="8">
    <source>
        <dbReference type="ARBA" id="ARBA00022989"/>
    </source>
</evidence>
<keyword evidence="6 14" id="KW-0812">Transmembrane</keyword>
<dbReference type="InterPro" id="IPR039261">
    <property type="entry name" value="FNR_nucleotide-bd"/>
</dbReference>
<evidence type="ECO:0000256" key="5">
    <source>
        <dbReference type="ARBA" id="ARBA00022475"/>
    </source>
</evidence>
<keyword evidence="9" id="KW-0560">Oxidoreductase</keyword>
<dbReference type="GO" id="GO:0005886">
    <property type="term" value="C:plasma membrane"/>
    <property type="evidence" value="ECO:0007669"/>
    <property type="project" value="UniProtKB-SubCell"/>
</dbReference>
<gene>
    <name evidence="16" type="ORF">PV06_11320</name>
</gene>
<dbReference type="Pfam" id="PF01794">
    <property type="entry name" value="Ferric_reduct"/>
    <property type="match status" value="1"/>
</dbReference>
<evidence type="ECO:0000256" key="3">
    <source>
        <dbReference type="ARBA" id="ARBA00012668"/>
    </source>
</evidence>
<keyword evidence="5" id="KW-1003">Cell membrane</keyword>
<evidence type="ECO:0000313" key="16">
    <source>
        <dbReference type="EMBL" id="KIW36429.1"/>
    </source>
</evidence>
<evidence type="ECO:0000256" key="14">
    <source>
        <dbReference type="SAM" id="Phobius"/>
    </source>
</evidence>
<dbReference type="GeneID" id="27363394"/>
<dbReference type="EC" id="1.16.1.9" evidence="3"/>
<comment type="catalytic activity">
    <reaction evidence="12">
        <text>2 a Fe(II)-siderophore + NADP(+) + H(+) = 2 a Fe(III)-siderophore + NADPH</text>
        <dbReference type="Rhea" id="RHEA:28795"/>
        <dbReference type="Rhea" id="RHEA-COMP:11342"/>
        <dbReference type="Rhea" id="RHEA-COMP:11344"/>
        <dbReference type="ChEBI" id="CHEBI:15378"/>
        <dbReference type="ChEBI" id="CHEBI:29033"/>
        <dbReference type="ChEBI" id="CHEBI:29034"/>
        <dbReference type="ChEBI" id="CHEBI:57783"/>
        <dbReference type="ChEBI" id="CHEBI:58349"/>
        <dbReference type="EC" id="1.16.1.9"/>
    </reaction>
</comment>
<evidence type="ECO:0000259" key="15">
    <source>
        <dbReference type="PROSITE" id="PS51384"/>
    </source>
</evidence>
<feature type="transmembrane region" description="Helical" evidence="14">
    <location>
        <begin position="201"/>
        <end position="222"/>
    </location>
</feature>
<dbReference type="Pfam" id="PF08030">
    <property type="entry name" value="NAD_binding_6"/>
    <property type="match status" value="1"/>
</dbReference>
<dbReference type="Gene3D" id="3.40.50.80">
    <property type="entry name" value="Nucleotide-binding domain of ferredoxin-NADP reductase (FNR) module"/>
    <property type="match status" value="1"/>
</dbReference>
<evidence type="ECO:0000256" key="10">
    <source>
        <dbReference type="ARBA" id="ARBA00023065"/>
    </source>
</evidence>
<dbReference type="PANTHER" id="PTHR32361">
    <property type="entry name" value="FERRIC/CUPRIC REDUCTASE TRANSMEMBRANE COMPONENT"/>
    <property type="match status" value="1"/>
</dbReference>
<comment type="subcellular location">
    <subcellularLocation>
        <location evidence="1">Cell membrane</location>
        <topology evidence="1">Multi-pass membrane protein</topology>
    </subcellularLocation>
</comment>
<dbReference type="GO" id="GO:0006826">
    <property type="term" value="P:iron ion transport"/>
    <property type="evidence" value="ECO:0007669"/>
    <property type="project" value="TreeGrafter"/>
</dbReference>
<keyword evidence="8 14" id="KW-1133">Transmembrane helix</keyword>
<keyword evidence="11 14" id="KW-0472">Membrane</keyword>
<evidence type="ECO:0000256" key="1">
    <source>
        <dbReference type="ARBA" id="ARBA00004651"/>
    </source>
</evidence>
<proteinExistence type="inferred from homology"/>
<dbReference type="SFLD" id="SFLDS00052">
    <property type="entry name" value="Ferric_Reductase_Domain"/>
    <property type="match status" value="1"/>
</dbReference>
<evidence type="ECO:0000256" key="9">
    <source>
        <dbReference type="ARBA" id="ARBA00023002"/>
    </source>
</evidence>
<dbReference type="Proteomes" id="UP000053342">
    <property type="component" value="Unassembled WGS sequence"/>
</dbReference>
<evidence type="ECO:0000256" key="2">
    <source>
        <dbReference type="ARBA" id="ARBA00006278"/>
    </source>
</evidence>
<evidence type="ECO:0000313" key="17">
    <source>
        <dbReference type="Proteomes" id="UP000053342"/>
    </source>
</evidence>
<feature type="transmembrane region" description="Helical" evidence="14">
    <location>
        <begin position="161"/>
        <end position="181"/>
    </location>
</feature>
<dbReference type="InterPro" id="IPR017938">
    <property type="entry name" value="Riboflavin_synthase-like_b-brl"/>
</dbReference>
<feature type="transmembrane region" description="Helical" evidence="14">
    <location>
        <begin position="267"/>
        <end position="284"/>
    </location>
</feature>
<name>A0A0D2DL34_9EURO</name>
<dbReference type="InterPro" id="IPR013112">
    <property type="entry name" value="FAD-bd_8"/>
</dbReference>
<feature type="transmembrane region" description="Helical" evidence="14">
    <location>
        <begin position="291"/>
        <end position="310"/>
    </location>
</feature>
<feature type="region of interest" description="Disordered" evidence="13">
    <location>
        <begin position="456"/>
        <end position="475"/>
    </location>
</feature>
<keyword evidence="10" id="KW-0406">Ion transport</keyword>
<dbReference type="AlphaFoldDB" id="A0A0D2DL34"/>
<sequence length="642" mass="71573">MAVAHSHATDSHQSNVIIIKNVGISGKFKECMTSLSIRELVRDAHQPSQSRYIADHVYALPTVAFFMCSIGIFIIGHVLSRVLGTNVDRGPSLLRRATAVIRYLSYRGFHVASLRWNSAPIGLLLLALVGVIFFFCMDLAPRPYYWSSLDFGGSPPLGTRSGWMALACMPFVFATATKANWITLLTGVSHEKLQVLHRWTAYAFFILALMHTFPFIVYHIRFHDMVMQFTMGNIFYWTGIVALIFQAWLTIASFGPLREVGYEFFKASHFFSVVVFVVIFFFHCDFTLTSWDYFIATAAVYVPCFIFSWIRTCFEHGCSQKARVFVEENDFTRIAIPATFDWVPGQHCFLRFRGFGLQALTSHPFTICSLPSDSADQPSSLTFYIRHRRGLTAHLHDRALEQPGVTTPVLVDGPYGGIDLHKYFGSDRLLVIAGGSGAGWTLPFIELFVRSRVSSAESNAKPQEESPSNAGRVCRRTNRPSSLRVILATRDSATRLWFHKTVRDLLSKHPSPDTNSDIDVQVYLTGEAQALANSQDIPKDVEKDASSPEEQNRTVKGNEALGPTSKIGDFGEEFHGRPPLPAMVGDMAATARKTGQSLGVFVCGPNTMQNDVRNVAAKANLEIAKKPTSGGVYLHLEHFSWA</sequence>
<dbReference type="PANTHER" id="PTHR32361:SF23">
    <property type="entry name" value="FERRIC-CHELATE REDUCTASE"/>
    <property type="match status" value="1"/>
</dbReference>
<evidence type="ECO:0000256" key="6">
    <source>
        <dbReference type="ARBA" id="ARBA00022692"/>
    </source>
</evidence>
<keyword evidence="7" id="KW-0249">Electron transport</keyword>
<dbReference type="InterPro" id="IPR051410">
    <property type="entry name" value="Ferric/Cupric_Reductase"/>
</dbReference>
<protein>
    <recommendedName>
        <fullName evidence="3">ferric-chelate reductase (NADPH)</fullName>
        <ecNumber evidence="3">1.16.1.9</ecNumber>
    </recommendedName>
</protein>
<comment type="similarity">
    <text evidence="2">Belongs to the ferric reductase (FRE) family.</text>
</comment>
<dbReference type="SUPFAM" id="SSF63380">
    <property type="entry name" value="Riboflavin synthase domain-like"/>
    <property type="match status" value="1"/>
</dbReference>
<dbReference type="GO" id="GO:0015677">
    <property type="term" value="P:copper ion import"/>
    <property type="evidence" value="ECO:0007669"/>
    <property type="project" value="TreeGrafter"/>
</dbReference>
<feature type="transmembrane region" description="Helical" evidence="14">
    <location>
        <begin position="121"/>
        <end position="140"/>
    </location>
</feature>
<dbReference type="VEuPathDB" id="FungiDB:PV06_11320"/>
<keyword evidence="4" id="KW-0813">Transport</keyword>
<dbReference type="InterPro" id="IPR013130">
    <property type="entry name" value="Fe3_Rdtase_TM_dom"/>
</dbReference>
<dbReference type="GO" id="GO:0052851">
    <property type="term" value="F:ferric-chelate reductase (NADPH) activity"/>
    <property type="evidence" value="ECO:0007669"/>
    <property type="project" value="UniProtKB-EC"/>
</dbReference>
<keyword evidence="17" id="KW-1185">Reference proteome</keyword>
<dbReference type="SUPFAM" id="SSF52343">
    <property type="entry name" value="Ferredoxin reductase-like, C-terminal NADP-linked domain"/>
    <property type="match status" value="1"/>
</dbReference>
<evidence type="ECO:0000256" key="11">
    <source>
        <dbReference type="ARBA" id="ARBA00023136"/>
    </source>
</evidence>
<dbReference type="InterPro" id="IPR013121">
    <property type="entry name" value="Fe_red_NAD-bd_6"/>
</dbReference>
<dbReference type="SFLD" id="SFLDG01168">
    <property type="entry name" value="Ferric_reductase_subgroup_(FRE"/>
    <property type="match status" value="1"/>
</dbReference>
<evidence type="ECO:0000256" key="13">
    <source>
        <dbReference type="SAM" id="MobiDB-lite"/>
    </source>
</evidence>
<feature type="compositionally biased region" description="Basic and acidic residues" evidence="13">
    <location>
        <begin position="537"/>
        <end position="553"/>
    </location>
</feature>
<accession>A0A0D2DL34</accession>
<evidence type="ECO:0000256" key="12">
    <source>
        <dbReference type="ARBA" id="ARBA00048483"/>
    </source>
</evidence>
<feature type="compositionally biased region" description="Polar residues" evidence="13">
    <location>
        <begin position="456"/>
        <end position="469"/>
    </location>
</feature>
<dbReference type="RefSeq" id="XP_016256645.1">
    <property type="nucleotide sequence ID" value="XM_016412970.1"/>
</dbReference>
<evidence type="ECO:0000256" key="7">
    <source>
        <dbReference type="ARBA" id="ARBA00022982"/>
    </source>
</evidence>
<dbReference type="EMBL" id="KN847358">
    <property type="protein sequence ID" value="KIW36429.1"/>
    <property type="molecule type" value="Genomic_DNA"/>
</dbReference>
<dbReference type="STRING" id="215243.A0A0D2DL34"/>
<organism evidence="16 17">
    <name type="scientific">Exophiala oligosperma</name>
    <dbReference type="NCBI Taxonomy" id="215243"/>
    <lineage>
        <taxon>Eukaryota</taxon>
        <taxon>Fungi</taxon>
        <taxon>Dikarya</taxon>
        <taxon>Ascomycota</taxon>
        <taxon>Pezizomycotina</taxon>
        <taxon>Eurotiomycetes</taxon>
        <taxon>Chaetothyriomycetidae</taxon>
        <taxon>Chaetothyriales</taxon>
        <taxon>Herpotrichiellaceae</taxon>
        <taxon>Exophiala</taxon>
    </lineage>
</organism>
<evidence type="ECO:0000256" key="4">
    <source>
        <dbReference type="ARBA" id="ARBA00022448"/>
    </source>
</evidence>
<feature type="transmembrane region" description="Helical" evidence="14">
    <location>
        <begin position="234"/>
        <end position="255"/>
    </location>
</feature>
<dbReference type="CDD" id="cd06186">
    <property type="entry name" value="NOX_Duox_like_FAD_NADP"/>
    <property type="match status" value="1"/>
</dbReference>
<dbReference type="Gene3D" id="2.40.30.10">
    <property type="entry name" value="Translation factors"/>
    <property type="match status" value="1"/>
</dbReference>
<dbReference type="InterPro" id="IPR017927">
    <property type="entry name" value="FAD-bd_FR_type"/>
</dbReference>
<feature type="domain" description="FAD-binding FR-type" evidence="15">
    <location>
        <begin position="311"/>
        <end position="421"/>
    </location>
</feature>
<dbReference type="GO" id="GO:0006879">
    <property type="term" value="P:intracellular iron ion homeostasis"/>
    <property type="evidence" value="ECO:0007669"/>
    <property type="project" value="TreeGrafter"/>
</dbReference>
<reference evidence="16 17" key="1">
    <citation type="submission" date="2015-01" db="EMBL/GenBank/DDBJ databases">
        <title>The Genome Sequence of Exophiala oligosperma CBS72588.</title>
        <authorList>
            <consortium name="The Broad Institute Genomics Platform"/>
            <person name="Cuomo C."/>
            <person name="de Hoog S."/>
            <person name="Gorbushina A."/>
            <person name="Stielow B."/>
            <person name="Teixiera M."/>
            <person name="Abouelleil A."/>
            <person name="Chapman S.B."/>
            <person name="Priest M."/>
            <person name="Young S.K."/>
            <person name="Wortman J."/>
            <person name="Nusbaum C."/>
            <person name="Birren B."/>
        </authorList>
    </citation>
    <scope>NUCLEOTIDE SEQUENCE [LARGE SCALE GENOMIC DNA]</scope>
    <source>
        <strain evidence="16 17">CBS 72588</strain>
    </source>
</reference>